<keyword evidence="5" id="KW-1133">Transmembrane helix</keyword>
<proteinExistence type="predicted"/>
<dbReference type="Gene3D" id="3.30.9.10">
    <property type="entry name" value="D-Amino Acid Oxidase, subunit A, domain 2"/>
    <property type="match status" value="1"/>
</dbReference>
<keyword evidence="5" id="KW-0472">Membrane</keyword>
<accession>A0A381PBZ8</accession>
<dbReference type="GO" id="GO:0008115">
    <property type="term" value="F:sarcosine oxidase activity"/>
    <property type="evidence" value="ECO:0007669"/>
    <property type="project" value="TreeGrafter"/>
</dbReference>
<dbReference type="PANTHER" id="PTHR10961:SF46">
    <property type="entry name" value="PEROXISOMAL SARCOSINE OXIDASE"/>
    <property type="match status" value="1"/>
</dbReference>
<reference evidence="7" key="1">
    <citation type="submission" date="2018-05" db="EMBL/GenBank/DDBJ databases">
        <authorList>
            <person name="Lanie J.A."/>
            <person name="Ng W.-L."/>
            <person name="Kazmierczak K.M."/>
            <person name="Andrzejewski T.M."/>
            <person name="Davidsen T.M."/>
            <person name="Wayne K.J."/>
            <person name="Tettelin H."/>
            <person name="Glass J.I."/>
            <person name="Rusch D."/>
            <person name="Podicherti R."/>
            <person name="Tsui H.-C.T."/>
            <person name="Winkler M.E."/>
        </authorList>
    </citation>
    <scope>NUCLEOTIDE SEQUENCE</scope>
</reference>
<dbReference type="InterPro" id="IPR006076">
    <property type="entry name" value="FAD-dep_OxRdtase"/>
</dbReference>
<dbReference type="InterPro" id="IPR036188">
    <property type="entry name" value="FAD/NAD-bd_sf"/>
</dbReference>
<feature type="domain" description="FAD dependent oxidoreductase" evidence="6">
    <location>
        <begin position="9"/>
        <end position="359"/>
    </location>
</feature>
<dbReference type="SUPFAM" id="SSF54373">
    <property type="entry name" value="FAD-linked reductases, C-terminal domain"/>
    <property type="match status" value="1"/>
</dbReference>
<keyword evidence="4" id="KW-0560">Oxidoreductase</keyword>
<dbReference type="GO" id="GO:0050660">
    <property type="term" value="F:flavin adenine dinucleotide binding"/>
    <property type="evidence" value="ECO:0007669"/>
    <property type="project" value="InterPro"/>
</dbReference>
<organism evidence="7">
    <name type="scientific">marine metagenome</name>
    <dbReference type="NCBI Taxonomy" id="408172"/>
    <lineage>
        <taxon>unclassified sequences</taxon>
        <taxon>metagenomes</taxon>
        <taxon>ecological metagenomes</taxon>
    </lineage>
</organism>
<dbReference type="InterPro" id="IPR045170">
    <property type="entry name" value="MTOX"/>
</dbReference>
<evidence type="ECO:0000256" key="2">
    <source>
        <dbReference type="ARBA" id="ARBA00022630"/>
    </source>
</evidence>
<gene>
    <name evidence="7" type="ORF">METZ01_LOCUS17359</name>
</gene>
<dbReference type="PANTHER" id="PTHR10961">
    <property type="entry name" value="PEROXISOMAL SARCOSINE OXIDASE"/>
    <property type="match status" value="1"/>
</dbReference>
<keyword evidence="2" id="KW-0285">Flavoprotein</keyword>
<evidence type="ECO:0000313" key="7">
    <source>
        <dbReference type="EMBL" id="SUZ64505.1"/>
    </source>
</evidence>
<keyword evidence="5" id="KW-0812">Transmembrane</keyword>
<evidence type="ECO:0000256" key="1">
    <source>
        <dbReference type="ARBA" id="ARBA00001974"/>
    </source>
</evidence>
<name>A0A381PBZ8_9ZZZZ</name>
<evidence type="ECO:0000256" key="3">
    <source>
        <dbReference type="ARBA" id="ARBA00022827"/>
    </source>
</evidence>
<feature type="transmembrane region" description="Helical" evidence="5">
    <location>
        <begin position="6"/>
        <end position="26"/>
    </location>
</feature>
<dbReference type="Pfam" id="PF01266">
    <property type="entry name" value="DAO"/>
    <property type="match status" value="1"/>
</dbReference>
<dbReference type="Gene3D" id="3.50.50.60">
    <property type="entry name" value="FAD/NAD(P)-binding domain"/>
    <property type="match status" value="1"/>
</dbReference>
<evidence type="ECO:0000256" key="4">
    <source>
        <dbReference type="ARBA" id="ARBA00023002"/>
    </source>
</evidence>
<evidence type="ECO:0000256" key="5">
    <source>
        <dbReference type="SAM" id="Phobius"/>
    </source>
</evidence>
<dbReference type="AlphaFoldDB" id="A0A381PBZ8"/>
<sequence length="384" mass="42432">MTKGSTSADVAIIGAGVFGAWTAYYLRQSGRSVILLDTYGAGHTRASSGGESRLIRTGYGDAELYSRWAVQSLTGWRALFAAKQQPLFHQTGVLWIARPNDILTQATLTTLRRLQIRCKLLNADELANRYPQMKLGKKAWAVLEPDSGVLMARRAVQTVVNAAIDLGVEYRITEVLPPPEDHWASLATVNGEQVHARTYVYACGAWLPKMFPSLLGEKIFSTRQEVFYFGCPSGTQAFAPSQLPAWIDFDNEVYGMPDVEGRGIKVGIDRHGPAFDPDTGDRRISSDGLSMAHTFLRLRFPVLDKAPLLESRVCQYENTSTGDFLLDRHPEYANVWLVGGGSGHGFKHGPAVGKYVADRIEDEGPVEPLFALSAKQRVQQRKIF</sequence>
<dbReference type="EMBL" id="UINC01000936">
    <property type="protein sequence ID" value="SUZ64505.1"/>
    <property type="molecule type" value="Genomic_DNA"/>
</dbReference>
<keyword evidence="3" id="KW-0274">FAD</keyword>
<dbReference type="SUPFAM" id="SSF51905">
    <property type="entry name" value="FAD/NAD(P)-binding domain"/>
    <property type="match status" value="1"/>
</dbReference>
<protein>
    <recommendedName>
        <fullName evidence="6">FAD dependent oxidoreductase domain-containing protein</fullName>
    </recommendedName>
</protein>
<evidence type="ECO:0000259" key="6">
    <source>
        <dbReference type="Pfam" id="PF01266"/>
    </source>
</evidence>
<comment type="cofactor">
    <cofactor evidence="1">
        <name>FAD</name>
        <dbReference type="ChEBI" id="CHEBI:57692"/>
    </cofactor>
</comment>